<keyword evidence="1" id="KW-0614">Plasmid</keyword>
<dbReference type="Proteomes" id="UP000291236">
    <property type="component" value="Plasmid 79K"/>
</dbReference>
<name>A0A4V0P2W7_FLUSA</name>
<organism evidence="1 2">
    <name type="scientific">Fluviispira sanaruensis</name>
    <dbReference type="NCBI Taxonomy" id="2493639"/>
    <lineage>
        <taxon>Bacteria</taxon>
        <taxon>Pseudomonadati</taxon>
        <taxon>Bdellovibrionota</taxon>
        <taxon>Oligoflexia</taxon>
        <taxon>Silvanigrellales</taxon>
        <taxon>Silvanigrellaceae</taxon>
        <taxon>Fluviispira</taxon>
    </lineage>
</organism>
<dbReference type="AlphaFoldDB" id="A0A4V0P2W7"/>
<geneLocation type="plasmid" evidence="1 2">
    <name>79K</name>
</geneLocation>
<protein>
    <submittedName>
        <fullName evidence="1">Uncharacterized protein</fullName>
    </submittedName>
</protein>
<accession>A0A4V0P2W7</accession>
<reference evidence="1 2" key="1">
    <citation type="submission" date="2018-12" db="EMBL/GenBank/DDBJ databases">
        <title>Rubrispira sanarue gen. nov., sp., nov., a member of the order Silvanigrellales, isolated from a brackish lake in Hamamatsu Japan.</title>
        <authorList>
            <person name="Maejima Y."/>
            <person name="Iino T."/>
            <person name="Muraguchi Y."/>
            <person name="Fukuda K."/>
            <person name="Nojiri H."/>
            <person name="Ohkuma M."/>
            <person name="Moriuchi R."/>
            <person name="Dohra H."/>
            <person name="Kimbara K."/>
            <person name="Shintani M."/>
        </authorList>
    </citation>
    <scope>NUCLEOTIDE SEQUENCE [LARGE SCALE GENOMIC DNA]</scope>
    <source>
        <strain evidence="1 2">RF1110005</strain>
        <plasmid evidence="1 2">79K</plasmid>
    </source>
</reference>
<proteinExistence type="predicted"/>
<evidence type="ECO:0000313" key="1">
    <source>
        <dbReference type="EMBL" id="BBH54667.1"/>
    </source>
</evidence>
<dbReference type="EMBL" id="AP019369">
    <property type="protein sequence ID" value="BBH54667.1"/>
    <property type="molecule type" value="Genomic_DNA"/>
</dbReference>
<dbReference type="RefSeq" id="WP_130613114.1">
    <property type="nucleotide sequence ID" value="NZ_AP019369.1"/>
</dbReference>
<evidence type="ECO:0000313" key="2">
    <source>
        <dbReference type="Proteomes" id="UP000291236"/>
    </source>
</evidence>
<dbReference type="GeneID" id="39493229"/>
<keyword evidence="2" id="KW-1185">Reference proteome</keyword>
<dbReference type="KEGG" id="sbf:JCM31447_31410"/>
<gene>
    <name evidence="1" type="ORF">JCM31447_31410</name>
</gene>
<sequence>MEFEIDLKNEKNNHELHEEREYLSHLISYLDYLTESLSNQKLKDQVNEDFEIPHAQIEVEIDDTNFNIKLCKERINKILYDAASIYYP</sequence>